<dbReference type="PANTHER" id="PTHR24223">
    <property type="entry name" value="ATP-BINDING CASSETTE SUB-FAMILY C"/>
    <property type="match status" value="1"/>
</dbReference>
<dbReference type="GO" id="GO:0016887">
    <property type="term" value="F:ATP hydrolysis activity"/>
    <property type="evidence" value="ECO:0007669"/>
    <property type="project" value="InterPro"/>
</dbReference>
<dbReference type="Gene3D" id="1.20.1560.10">
    <property type="entry name" value="ABC transporter type 1, transmembrane domain"/>
    <property type="match status" value="2"/>
</dbReference>
<organism evidence="14 15">
    <name type="scientific">Phaeomoniella chlamydospora</name>
    <name type="common">Phaeoacremonium chlamydosporum</name>
    <dbReference type="NCBI Taxonomy" id="158046"/>
    <lineage>
        <taxon>Eukaryota</taxon>
        <taxon>Fungi</taxon>
        <taxon>Dikarya</taxon>
        <taxon>Ascomycota</taxon>
        <taxon>Pezizomycotina</taxon>
        <taxon>Eurotiomycetes</taxon>
        <taxon>Chaetothyriomycetidae</taxon>
        <taxon>Phaeomoniellales</taxon>
        <taxon>Phaeomoniellaceae</taxon>
        <taxon>Phaeomoniella</taxon>
    </lineage>
</organism>
<comment type="similarity">
    <text evidence="2">Belongs to the ABC transporter superfamily. ABCC family. Conjugate transporter (TC 3.A.1.208) subfamily.</text>
</comment>
<keyword evidence="5 11" id="KW-0812">Transmembrane</keyword>
<dbReference type="FunFam" id="3.40.50.300:FF:001854">
    <property type="entry name" value="ABC multidrug transporter (Eurofung)"/>
    <property type="match status" value="1"/>
</dbReference>
<evidence type="ECO:0000256" key="8">
    <source>
        <dbReference type="ARBA" id="ARBA00022989"/>
    </source>
</evidence>
<proteinExistence type="inferred from homology"/>
<reference evidence="14 15" key="2">
    <citation type="submission" date="2015-05" db="EMBL/GenBank/DDBJ databases">
        <authorList>
            <person name="Morales-Cruz A."/>
            <person name="Amrine K.C."/>
            <person name="Cantu D."/>
        </authorList>
    </citation>
    <scope>NUCLEOTIDE SEQUENCE [LARGE SCALE GENOMIC DNA]</scope>
    <source>
        <strain evidence="14">UCRPC4</strain>
    </source>
</reference>
<dbReference type="FunFam" id="1.20.1560.10:FF:000066">
    <property type="entry name" value="ABC multidrug transporter (Eurofung)"/>
    <property type="match status" value="1"/>
</dbReference>
<keyword evidence="9 11" id="KW-0472">Membrane</keyword>
<keyword evidence="7" id="KW-0067">ATP-binding</keyword>
<dbReference type="Pfam" id="PF00005">
    <property type="entry name" value="ABC_tran"/>
    <property type="match status" value="2"/>
</dbReference>
<dbReference type="InterPro" id="IPR027417">
    <property type="entry name" value="P-loop_NTPase"/>
</dbReference>
<feature type="domain" description="ABC transmembrane type-1" evidence="13">
    <location>
        <begin position="507"/>
        <end position="771"/>
    </location>
</feature>
<dbReference type="InterPro" id="IPR017871">
    <property type="entry name" value="ABC_transporter-like_CS"/>
</dbReference>
<feature type="domain" description="ABC transporter" evidence="12">
    <location>
        <begin position="808"/>
        <end position="1037"/>
    </location>
</feature>
<feature type="transmembrane region" description="Helical" evidence="11">
    <location>
        <begin position="629"/>
        <end position="649"/>
    </location>
</feature>
<dbReference type="InterPro" id="IPR011527">
    <property type="entry name" value="ABC1_TM_dom"/>
</dbReference>
<dbReference type="PROSITE" id="PS50929">
    <property type="entry name" value="ABC_TM1F"/>
    <property type="match status" value="2"/>
</dbReference>
<evidence type="ECO:0000259" key="13">
    <source>
        <dbReference type="PROSITE" id="PS50929"/>
    </source>
</evidence>
<dbReference type="GO" id="GO:0005886">
    <property type="term" value="C:plasma membrane"/>
    <property type="evidence" value="ECO:0007669"/>
    <property type="project" value="UniProtKB-SubCell"/>
</dbReference>
<keyword evidence="10" id="KW-0325">Glycoprotein</keyword>
<sequence>MDLSITSVDNPTAMTLMSADVEKIVQGFRNLHELWANLISVGIATYLLEQELGAACAAPVIVALICGGIVFGLSGSAARRQQKWMKSIEARVKVTSAMLSSMKGTKMAGLSDKLAEIIQEFRIHELHAAKQFRQLLVYTLAISFTPQNLVPVVTFSIFVIISRTNGTKLDTDKMFTSLSLFSLLTTPLSQVFQQIPTFVAGVGCFQRIQEFLNWDKNFDSRVTTRGIPQTCIHIGTEKEKQPELERSWLMTTEAHAIVIYGGSFGWHSSEPNILQDINLTIEKSKITLLIGPVASGKSTLLKAVLAETPLTKGFIYVSTKAIAFCDQTPWLKNDTIEANIRGFSDFDVEWYNAVKNACGLEEDIATFPSGDQTVIGSNGVSLSGGQRQRVAIARAVYSKKRIILLDDVFSGMDSNTAHMVSTRLLGAQGILRSAGVTVVVATHTVNLLPLADHIIALDLRGKIAEQGTLEELRGIDGYVKSFGIKQNMSTVSAPLEASPNSSTLGSQAVWLKWWGDASDTHQDADNGKYLGVYWALAVMGVSFLGLMVREAFMVMGINAGVKLHQRILSTVTSAPIALFSTVDTGILLNRFTQDIGIVDDSLPMAILNFAASFFSCVGTTVLISTATAYVALCYPVILILLYFIQKFYLRTSRQLRVMDIEAKSPLYTQYLESLAGLPTIRAFGWQHFEQDINFELVNTSQQPFYLMLMVQRWLTLVLELISVGLILIITGLAVGTRHSVSTGFTGVSLVNIVNLSVSLQSLITWWTVLENSLGAVARIKNFCEVTEPEPLPHEVNKPPKEWPGNGNVEFKNISVSYKRSEKDVLHEISLVIKPGEKIGICGRSGSGKSSLILALFRMIEWTSGTIVVDGLDLSNVPQQDIRLRLNAVPQDPYFIVGTVHLNLDPYQTTTEIEAIHALSKVGLWQTCITSLDVEMKPNELSYGQRQLFCLARAILRKGKIVVLDEATSSVDRKTDALMQRLIREEFKNHTIIAVAHRLDTILDFDRLVVLQEGCIKECDTPLNLLQREGSAFRALYKTYAPSEDDTGADGK</sequence>
<dbReference type="SUPFAM" id="SSF52540">
    <property type="entry name" value="P-loop containing nucleoside triphosphate hydrolases"/>
    <property type="match status" value="2"/>
</dbReference>
<keyword evidence="4" id="KW-1003">Cell membrane</keyword>
<keyword evidence="6" id="KW-0547">Nucleotide-binding</keyword>
<dbReference type="PROSITE" id="PS50893">
    <property type="entry name" value="ABC_TRANSPORTER_2"/>
    <property type="match status" value="2"/>
</dbReference>
<evidence type="ECO:0000313" key="15">
    <source>
        <dbReference type="Proteomes" id="UP000053317"/>
    </source>
</evidence>
<dbReference type="InterPro" id="IPR003593">
    <property type="entry name" value="AAA+_ATPase"/>
</dbReference>
<name>A0A0G2DYU8_PHACM</name>
<keyword evidence="15" id="KW-1185">Reference proteome</keyword>
<evidence type="ECO:0000256" key="10">
    <source>
        <dbReference type="ARBA" id="ARBA00023180"/>
    </source>
</evidence>
<evidence type="ECO:0000256" key="4">
    <source>
        <dbReference type="ARBA" id="ARBA00022475"/>
    </source>
</evidence>
<comment type="caution">
    <text evidence="14">The sequence shown here is derived from an EMBL/GenBank/DDBJ whole genome shotgun (WGS) entry which is preliminary data.</text>
</comment>
<evidence type="ECO:0000256" key="9">
    <source>
        <dbReference type="ARBA" id="ARBA00023136"/>
    </source>
</evidence>
<dbReference type="InterPro" id="IPR044726">
    <property type="entry name" value="ABCC_6TM_D2"/>
</dbReference>
<evidence type="ECO:0000256" key="5">
    <source>
        <dbReference type="ARBA" id="ARBA00022692"/>
    </source>
</evidence>
<dbReference type="PROSITE" id="PS00211">
    <property type="entry name" value="ABC_TRANSPORTER_1"/>
    <property type="match status" value="2"/>
</dbReference>
<dbReference type="PANTHER" id="PTHR24223:SF399">
    <property type="entry name" value="ABC TRANSPORTER ATNG"/>
    <property type="match status" value="1"/>
</dbReference>
<dbReference type="InterPro" id="IPR036640">
    <property type="entry name" value="ABC1_TM_sf"/>
</dbReference>
<feature type="transmembrane region" description="Helical" evidence="11">
    <location>
        <begin position="52"/>
        <end position="78"/>
    </location>
</feature>
<protein>
    <submittedName>
        <fullName evidence="14">Putative abc multidrug transporter</fullName>
    </submittedName>
</protein>
<accession>A0A0G2DYU8</accession>
<dbReference type="FunFam" id="3.40.50.300:FF:000838">
    <property type="entry name" value="ABC multidrug transporter (Eurofung)"/>
    <property type="match status" value="1"/>
</dbReference>
<keyword evidence="3" id="KW-0813">Transport</keyword>
<dbReference type="OrthoDB" id="6500128at2759"/>
<dbReference type="CDD" id="cd03244">
    <property type="entry name" value="ABCC_MRP_domain2"/>
    <property type="match status" value="1"/>
</dbReference>
<dbReference type="FunFam" id="1.20.1560.10:FF:000055">
    <property type="entry name" value="ABC multidrug transporter (Eurofung)"/>
    <property type="match status" value="1"/>
</dbReference>
<gene>
    <name evidence="14" type="ORF">UCRPC4_g06023</name>
</gene>
<evidence type="ECO:0000256" key="2">
    <source>
        <dbReference type="ARBA" id="ARBA00009726"/>
    </source>
</evidence>
<dbReference type="Gene3D" id="3.40.50.300">
    <property type="entry name" value="P-loop containing nucleotide triphosphate hydrolases"/>
    <property type="match status" value="2"/>
</dbReference>
<dbReference type="Proteomes" id="UP000053317">
    <property type="component" value="Unassembled WGS sequence"/>
</dbReference>
<feature type="domain" description="ABC transporter" evidence="12">
    <location>
        <begin position="259"/>
        <end position="485"/>
    </location>
</feature>
<dbReference type="SMART" id="SM00382">
    <property type="entry name" value="AAA"/>
    <property type="match status" value="2"/>
</dbReference>
<dbReference type="CDD" id="cd18580">
    <property type="entry name" value="ABC_6TM_ABCC_D2"/>
    <property type="match status" value="1"/>
</dbReference>
<dbReference type="GO" id="GO:0005524">
    <property type="term" value="F:ATP binding"/>
    <property type="evidence" value="ECO:0007669"/>
    <property type="project" value="UniProtKB-KW"/>
</dbReference>
<feature type="domain" description="ABC transmembrane type-1" evidence="13">
    <location>
        <begin position="14"/>
        <end position="200"/>
    </location>
</feature>
<evidence type="ECO:0000259" key="12">
    <source>
        <dbReference type="PROSITE" id="PS50893"/>
    </source>
</evidence>
<feature type="transmembrane region" description="Helical" evidence="11">
    <location>
        <begin position="529"/>
        <end position="548"/>
    </location>
</feature>
<evidence type="ECO:0000256" key="1">
    <source>
        <dbReference type="ARBA" id="ARBA00004651"/>
    </source>
</evidence>
<dbReference type="SUPFAM" id="SSF90123">
    <property type="entry name" value="ABC transporter transmembrane region"/>
    <property type="match status" value="2"/>
</dbReference>
<evidence type="ECO:0000256" key="11">
    <source>
        <dbReference type="SAM" id="Phobius"/>
    </source>
</evidence>
<evidence type="ECO:0000256" key="7">
    <source>
        <dbReference type="ARBA" id="ARBA00022840"/>
    </source>
</evidence>
<comment type="subcellular location">
    <subcellularLocation>
        <location evidence="1">Cell membrane</location>
        <topology evidence="1">Multi-pass membrane protein</topology>
    </subcellularLocation>
</comment>
<dbReference type="InterPro" id="IPR050173">
    <property type="entry name" value="ABC_transporter_C-like"/>
</dbReference>
<dbReference type="AlphaFoldDB" id="A0A0G2DYU8"/>
<feature type="transmembrane region" description="Helical" evidence="11">
    <location>
        <begin position="713"/>
        <end position="734"/>
    </location>
</feature>
<dbReference type="Pfam" id="PF00664">
    <property type="entry name" value="ABC_membrane"/>
    <property type="match status" value="1"/>
</dbReference>
<dbReference type="EMBL" id="LCWF01000168">
    <property type="protein sequence ID" value="KKY16042.1"/>
    <property type="molecule type" value="Genomic_DNA"/>
</dbReference>
<dbReference type="InterPro" id="IPR003439">
    <property type="entry name" value="ABC_transporter-like_ATP-bd"/>
</dbReference>
<dbReference type="GO" id="GO:0140359">
    <property type="term" value="F:ABC-type transporter activity"/>
    <property type="evidence" value="ECO:0007669"/>
    <property type="project" value="InterPro"/>
</dbReference>
<reference evidence="14 15" key="1">
    <citation type="submission" date="2015-05" db="EMBL/GenBank/DDBJ databases">
        <title>Distinctive expansion of gene families associated with plant cell wall degradation and secondary metabolism in the genomes of grapevine trunk pathogens.</title>
        <authorList>
            <person name="Lawrence D.P."/>
            <person name="Travadon R."/>
            <person name="Rolshausen P.E."/>
            <person name="Baumgartner K."/>
        </authorList>
    </citation>
    <scope>NUCLEOTIDE SEQUENCE [LARGE SCALE GENOMIC DNA]</scope>
    <source>
        <strain evidence="14">UCRPC4</strain>
    </source>
</reference>
<evidence type="ECO:0000256" key="3">
    <source>
        <dbReference type="ARBA" id="ARBA00022448"/>
    </source>
</evidence>
<evidence type="ECO:0000313" key="14">
    <source>
        <dbReference type="EMBL" id="KKY16042.1"/>
    </source>
</evidence>
<keyword evidence="8 11" id="KW-1133">Transmembrane helix</keyword>
<evidence type="ECO:0000256" key="6">
    <source>
        <dbReference type="ARBA" id="ARBA00022741"/>
    </source>
</evidence>
<feature type="transmembrane region" description="Helical" evidence="11">
    <location>
        <begin position="605"/>
        <end position="623"/>
    </location>
</feature>